<organism evidence="2 3">
    <name type="scientific">Amycolatopsis regifaucium</name>
    <dbReference type="NCBI Taxonomy" id="546365"/>
    <lineage>
        <taxon>Bacteria</taxon>
        <taxon>Bacillati</taxon>
        <taxon>Actinomycetota</taxon>
        <taxon>Actinomycetes</taxon>
        <taxon>Pseudonocardiales</taxon>
        <taxon>Pseudonocardiaceae</taxon>
        <taxon>Amycolatopsis</taxon>
    </lineage>
</organism>
<feature type="region of interest" description="Disordered" evidence="1">
    <location>
        <begin position="1"/>
        <end position="62"/>
    </location>
</feature>
<gene>
    <name evidence="2" type="ORF">ATP06_0220220</name>
</gene>
<feature type="compositionally biased region" description="Basic and acidic residues" evidence="1">
    <location>
        <begin position="28"/>
        <end position="47"/>
    </location>
</feature>
<dbReference type="Proteomes" id="UP000186883">
    <property type="component" value="Unassembled WGS sequence"/>
</dbReference>
<accession>A0ABX3DSN6</accession>
<proteinExistence type="predicted"/>
<evidence type="ECO:0000256" key="1">
    <source>
        <dbReference type="SAM" id="MobiDB-lite"/>
    </source>
</evidence>
<name>A0ABX3DSN6_9PSEU</name>
<keyword evidence="3" id="KW-1185">Reference proteome</keyword>
<reference evidence="2" key="1">
    <citation type="submission" date="2016-11" db="EMBL/GenBank/DDBJ databases">
        <title>Genome sequencing of Amycolatopsis regifaucium.</title>
        <authorList>
            <person name="Mayilraj S."/>
            <person name="Kaur N."/>
        </authorList>
    </citation>
    <scope>NUCLEOTIDE SEQUENCE [LARGE SCALE GENOMIC DNA]</scope>
    <source>
        <strain evidence="2">GY080</strain>
    </source>
</reference>
<protein>
    <submittedName>
        <fullName evidence="2">Uncharacterized protein</fullName>
    </submittedName>
</protein>
<sequence length="62" mass="7067">MSGPHSKGFTVKTHSMDSALFSHPLDTQVERHDHTAPQGERYEDLFREPSYPNPEPSDDTVR</sequence>
<evidence type="ECO:0000313" key="2">
    <source>
        <dbReference type="EMBL" id="OKA06862.1"/>
    </source>
</evidence>
<dbReference type="EMBL" id="LOBU02000014">
    <property type="protein sequence ID" value="OKA06862.1"/>
    <property type="molecule type" value="Genomic_DNA"/>
</dbReference>
<comment type="caution">
    <text evidence="2">The sequence shown here is derived from an EMBL/GenBank/DDBJ whole genome shotgun (WGS) entry which is preliminary data.</text>
</comment>
<evidence type="ECO:0000313" key="3">
    <source>
        <dbReference type="Proteomes" id="UP000186883"/>
    </source>
</evidence>